<dbReference type="EMBL" id="QXWZ01000002">
    <property type="protein sequence ID" value="NBI77665.1"/>
    <property type="molecule type" value="Genomic_DNA"/>
</dbReference>
<gene>
    <name evidence="1" type="ORF">D3Z39_02030</name>
</gene>
<reference evidence="1 2" key="1">
    <citation type="submission" date="2018-08" db="EMBL/GenBank/DDBJ databases">
        <title>Murine metabolic-syndrome-specific gut microbial biobank.</title>
        <authorList>
            <person name="Liu C."/>
        </authorList>
    </citation>
    <scope>NUCLEOTIDE SEQUENCE [LARGE SCALE GENOMIC DNA]</scope>
    <source>
        <strain evidence="1 2">X69</strain>
    </source>
</reference>
<sequence length="78" mass="8960">MEHMVQYAQGYGFDVCSRCLAARCIKALFRALFRNLPTGPPHTRSSVLTDNLDMPFHRYDIISLNQTTVCRYTMGVLF</sequence>
<accession>A0A845RFQ1</accession>
<dbReference type="Proteomes" id="UP000446348">
    <property type="component" value="Unassembled WGS sequence"/>
</dbReference>
<dbReference type="AlphaFoldDB" id="A0A845RFQ1"/>
<comment type="caution">
    <text evidence="1">The sequence shown here is derived from an EMBL/GenBank/DDBJ whole genome shotgun (WGS) entry which is preliminary data.</text>
</comment>
<name>A0A845RFQ1_9FIRM</name>
<proteinExistence type="predicted"/>
<organism evidence="1 2">
    <name type="scientific">Anaerotruncus colihominis</name>
    <dbReference type="NCBI Taxonomy" id="169435"/>
    <lineage>
        <taxon>Bacteria</taxon>
        <taxon>Bacillati</taxon>
        <taxon>Bacillota</taxon>
        <taxon>Clostridia</taxon>
        <taxon>Eubacteriales</taxon>
        <taxon>Oscillospiraceae</taxon>
        <taxon>Anaerotruncus</taxon>
    </lineage>
</organism>
<protein>
    <submittedName>
        <fullName evidence="1">Uncharacterized protein</fullName>
    </submittedName>
</protein>
<evidence type="ECO:0000313" key="1">
    <source>
        <dbReference type="EMBL" id="NBI77665.1"/>
    </source>
</evidence>
<evidence type="ECO:0000313" key="2">
    <source>
        <dbReference type="Proteomes" id="UP000446348"/>
    </source>
</evidence>